<dbReference type="AlphaFoldDB" id="A0A2P2N1N0"/>
<reference evidence="1" key="1">
    <citation type="submission" date="2018-02" db="EMBL/GenBank/DDBJ databases">
        <title>Rhizophora mucronata_Transcriptome.</title>
        <authorList>
            <person name="Meera S.P."/>
            <person name="Sreeshan A."/>
            <person name="Augustine A."/>
        </authorList>
    </citation>
    <scope>NUCLEOTIDE SEQUENCE</scope>
    <source>
        <tissue evidence="1">Leaf</tissue>
    </source>
</reference>
<protein>
    <submittedName>
        <fullName evidence="1">Uncharacterized protein</fullName>
    </submittedName>
</protein>
<dbReference type="EMBL" id="GGEC01055894">
    <property type="protein sequence ID" value="MBX36378.1"/>
    <property type="molecule type" value="Transcribed_RNA"/>
</dbReference>
<evidence type="ECO:0000313" key="1">
    <source>
        <dbReference type="EMBL" id="MBX36378.1"/>
    </source>
</evidence>
<proteinExistence type="predicted"/>
<organism evidence="1">
    <name type="scientific">Rhizophora mucronata</name>
    <name type="common">Asiatic mangrove</name>
    <dbReference type="NCBI Taxonomy" id="61149"/>
    <lineage>
        <taxon>Eukaryota</taxon>
        <taxon>Viridiplantae</taxon>
        <taxon>Streptophyta</taxon>
        <taxon>Embryophyta</taxon>
        <taxon>Tracheophyta</taxon>
        <taxon>Spermatophyta</taxon>
        <taxon>Magnoliopsida</taxon>
        <taxon>eudicotyledons</taxon>
        <taxon>Gunneridae</taxon>
        <taxon>Pentapetalae</taxon>
        <taxon>rosids</taxon>
        <taxon>fabids</taxon>
        <taxon>Malpighiales</taxon>
        <taxon>Rhizophoraceae</taxon>
        <taxon>Rhizophora</taxon>
    </lineage>
</organism>
<accession>A0A2P2N1N0</accession>
<sequence>MKQVPSYIYKKITQKQTCQYHLNIVTSKSTGNYEQNKNILG</sequence>
<name>A0A2P2N1N0_RHIMU</name>